<keyword evidence="1" id="KW-1133">Transmembrane helix</keyword>
<reference evidence="2" key="3">
    <citation type="submission" date="2023-06" db="EMBL/GenBank/DDBJ databases">
        <authorList>
            <person name="Sun Q."/>
            <person name="Zhou Y."/>
        </authorList>
    </citation>
    <scope>NUCLEOTIDE SEQUENCE</scope>
    <source>
        <strain evidence="2">CGMCC 1.10859</strain>
    </source>
</reference>
<evidence type="ECO:0008006" key="6">
    <source>
        <dbReference type="Google" id="ProtNLM"/>
    </source>
</evidence>
<protein>
    <recommendedName>
        <fullName evidence="6">DUF2484 family protein</fullName>
    </recommendedName>
</protein>
<dbReference type="Pfam" id="PF10658">
    <property type="entry name" value="DUF2484"/>
    <property type="match status" value="1"/>
</dbReference>
<gene>
    <name evidence="2" type="ORF">GCM10008024_23720</name>
    <name evidence="3" type="ORF">SAMN05444006_11153</name>
</gene>
<dbReference type="Proteomes" id="UP000634647">
    <property type="component" value="Unassembled WGS sequence"/>
</dbReference>
<dbReference type="EMBL" id="FNOB01000011">
    <property type="protein sequence ID" value="SDX17703.1"/>
    <property type="molecule type" value="Genomic_DNA"/>
</dbReference>
<accession>A0AAN4US00</accession>
<feature type="transmembrane region" description="Helical" evidence="1">
    <location>
        <begin position="28"/>
        <end position="45"/>
    </location>
</feature>
<dbReference type="InterPro" id="IPR018919">
    <property type="entry name" value="DUF2484"/>
</dbReference>
<dbReference type="EMBL" id="BNAB01000010">
    <property type="protein sequence ID" value="GHE02790.1"/>
    <property type="molecule type" value="Genomic_DNA"/>
</dbReference>
<proteinExistence type="predicted"/>
<evidence type="ECO:0000313" key="3">
    <source>
        <dbReference type="EMBL" id="SDX17703.1"/>
    </source>
</evidence>
<evidence type="ECO:0000313" key="5">
    <source>
        <dbReference type="Proteomes" id="UP000634647"/>
    </source>
</evidence>
<feature type="transmembrane region" description="Helical" evidence="1">
    <location>
        <begin position="6"/>
        <end position="21"/>
    </location>
</feature>
<sequence length="81" mass="8925">MAAPLVWGMIWVVVAACVAALPRRFHPWGAIPLLITALPLVVLIYRSSGVLFGLVAVAVLVSVLRYPLLYLGRRMWLRLTG</sequence>
<dbReference type="AlphaFoldDB" id="A0AAN4US00"/>
<dbReference type="RefSeq" id="WP_035845696.1">
    <property type="nucleotide sequence ID" value="NZ_BNAB01000010.1"/>
</dbReference>
<keyword evidence="1" id="KW-0472">Membrane</keyword>
<reference evidence="3 4" key="2">
    <citation type="submission" date="2016-10" db="EMBL/GenBank/DDBJ databases">
        <authorList>
            <person name="Varghese N."/>
            <person name="Submissions S."/>
        </authorList>
    </citation>
    <scope>NUCLEOTIDE SEQUENCE [LARGE SCALE GENOMIC DNA]</scope>
    <source>
        <strain evidence="3 4">DSM 24802</strain>
    </source>
</reference>
<comment type="caution">
    <text evidence="2">The sequence shown here is derived from an EMBL/GenBank/DDBJ whole genome shotgun (WGS) entry which is preliminary data.</text>
</comment>
<keyword evidence="1" id="KW-0812">Transmembrane</keyword>
<dbReference type="Proteomes" id="UP000199541">
    <property type="component" value="Unassembled WGS sequence"/>
</dbReference>
<evidence type="ECO:0000256" key="1">
    <source>
        <dbReference type="SAM" id="Phobius"/>
    </source>
</evidence>
<reference evidence="2" key="1">
    <citation type="journal article" date="2014" name="Int. J. Syst. Evol. Microbiol.">
        <title>Complete genome sequence of Corynebacterium casei LMG S-19264T (=DSM 44701T), isolated from a smear-ripened cheese.</title>
        <authorList>
            <consortium name="US DOE Joint Genome Institute (JGI-PGF)"/>
            <person name="Walter F."/>
            <person name="Albersmeier A."/>
            <person name="Kalinowski J."/>
            <person name="Ruckert C."/>
        </authorList>
    </citation>
    <scope>NUCLEOTIDE SEQUENCE</scope>
    <source>
        <strain evidence="2">CGMCC 1.10859</strain>
    </source>
</reference>
<name>A0AAN4US00_9RHOB</name>
<evidence type="ECO:0000313" key="4">
    <source>
        <dbReference type="Proteomes" id="UP000199541"/>
    </source>
</evidence>
<keyword evidence="4" id="KW-1185">Reference proteome</keyword>
<feature type="transmembrane region" description="Helical" evidence="1">
    <location>
        <begin position="51"/>
        <end position="71"/>
    </location>
</feature>
<organism evidence="2 5">
    <name type="scientific">Allgaiera indica</name>
    <dbReference type="NCBI Taxonomy" id="765699"/>
    <lineage>
        <taxon>Bacteria</taxon>
        <taxon>Pseudomonadati</taxon>
        <taxon>Pseudomonadota</taxon>
        <taxon>Alphaproteobacteria</taxon>
        <taxon>Rhodobacterales</taxon>
        <taxon>Paracoccaceae</taxon>
        <taxon>Allgaiera</taxon>
    </lineage>
</organism>
<evidence type="ECO:0000313" key="2">
    <source>
        <dbReference type="EMBL" id="GHE02790.1"/>
    </source>
</evidence>